<proteinExistence type="predicted"/>
<keyword evidence="1" id="KW-0472">Membrane</keyword>
<keyword evidence="3" id="KW-1185">Reference proteome</keyword>
<sequence>MGSYLGGAMKETMDENMKKNQEFMLATQKIQLGRQLEMQNAMRERQMSMQLAGARERFYWIASFYGMASVAMFAGFKRSKKPISFRSFSSSVLHCGISS</sequence>
<dbReference type="GO" id="GO:0005886">
    <property type="term" value="C:plasma membrane"/>
    <property type="evidence" value="ECO:0007669"/>
    <property type="project" value="InterPro"/>
</dbReference>
<reference evidence="2" key="1">
    <citation type="submission" date="2023-01" db="EMBL/GenBank/DDBJ databases">
        <title>Genome assembly of the deep-sea coral Lophelia pertusa.</title>
        <authorList>
            <person name="Herrera S."/>
            <person name="Cordes E."/>
        </authorList>
    </citation>
    <scope>NUCLEOTIDE SEQUENCE</scope>
    <source>
        <strain evidence="2">USNM1676648</strain>
        <tissue evidence="2">Polyp</tissue>
    </source>
</reference>
<evidence type="ECO:0008006" key="4">
    <source>
        <dbReference type="Google" id="ProtNLM"/>
    </source>
</evidence>
<evidence type="ECO:0000313" key="3">
    <source>
        <dbReference type="Proteomes" id="UP001163046"/>
    </source>
</evidence>
<name>A0A9W9ZEG0_9CNID</name>
<accession>A0A9W9ZEG0</accession>
<dbReference type="PANTHER" id="PTHR13411">
    <property type="entry name" value="PLASMINOGEN RECEPTOR (KT)"/>
    <property type="match status" value="1"/>
</dbReference>
<dbReference type="Pfam" id="PF10166">
    <property type="entry name" value="DUF2368"/>
    <property type="match status" value="1"/>
</dbReference>
<keyword evidence="1" id="KW-1133">Transmembrane helix</keyword>
<comment type="caution">
    <text evidence="2">The sequence shown here is derived from an EMBL/GenBank/DDBJ whole genome shotgun (WGS) entry which is preliminary data.</text>
</comment>
<organism evidence="2 3">
    <name type="scientific">Desmophyllum pertusum</name>
    <dbReference type="NCBI Taxonomy" id="174260"/>
    <lineage>
        <taxon>Eukaryota</taxon>
        <taxon>Metazoa</taxon>
        <taxon>Cnidaria</taxon>
        <taxon>Anthozoa</taxon>
        <taxon>Hexacorallia</taxon>
        <taxon>Scleractinia</taxon>
        <taxon>Caryophylliina</taxon>
        <taxon>Caryophylliidae</taxon>
        <taxon>Desmophyllum</taxon>
    </lineage>
</organism>
<keyword evidence="1" id="KW-0812">Transmembrane</keyword>
<feature type="transmembrane region" description="Helical" evidence="1">
    <location>
        <begin position="58"/>
        <end position="76"/>
    </location>
</feature>
<dbReference type="Proteomes" id="UP001163046">
    <property type="component" value="Unassembled WGS sequence"/>
</dbReference>
<evidence type="ECO:0000313" key="2">
    <source>
        <dbReference type="EMBL" id="KAJ7378669.1"/>
    </source>
</evidence>
<protein>
    <recommendedName>
        <fullName evidence="4">Plasminogen receptor (KT)</fullName>
    </recommendedName>
</protein>
<dbReference type="AlphaFoldDB" id="A0A9W9ZEG0"/>
<dbReference type="PANTHER" id="PTHR13411:SF6">
    <property type="entry name" value="PLASMINOGEN RECEPTOR (KT)"/>
    <property type="match status" value="1"/>
</dbReference>
<dbReference type="EMBL" id="MU826364">
    <property type="protein sequence ID" value="KAJ7378669.1"/>
    <property type="molecule type" value="Genomic_DNA"/>
</dbReference>
<evidence type="ECO:0000256" key="1">
    <source>
        <dbReference type="SAM" id="Phobius"/>
    </source>
</evidence>
<dbReference type="OrthoDB" id="10256697at2759"/>
<gene>
    <name evidence="2" type="ORF">OS493_021972</name>
</gene>
<dbReference type="InterPro" id="IPR019319">
    <property type="entry name" value="Plg-R(KT)"/>
</dbReference>